<name>A0ABU9NRW0_9FLAO</name>
<sequence length="64" mass="7416">MKKLIPYLILLILLGCKDSEIIKHKAKKIEFDKIDTLYFKSFNAEKSEFSLLIFGGGYFNSKLL</sequence>
<protein>
    <recommendedName>
        <fullName evidence="3">Lipoprotein</fullName>
    </recommendedName>
</protein>
<dbReference type="EMBL" id="JBCGDP010000012">
    <property type="protein sequence ID" value="MEM0577383.1"/>
    <property type="molecule type" value="Genomic_DNA"/>
</dbReference>
<evidence type="ECO:0008006" key="3">
    <source>
        <dbReference type="Google" id="ProtNLM"/>
    </source>
</evidence>
<organism evidence="1 2">
    <name type="scientific">Flavobacterium polysaccharolyticum</name>
    <dbReference type="NCBI Taxonomy" id="3133148"/>
    <lineage>
        <taxon>Bacteria</taxon>
        <taxon>Pseudomonadati</taxon>
        <taxon>Bacteroidota</taxon>
        <taxon>Flavobacteriia</taxon>
        <taxon>Flavobacteriales</taxon>
        <taxon>Flavobacteriaceae</taxon>
        <taxon>Flavobacterium</taxon>
    </lineage>
</organism>
<proteinExistence type="predicted"/>
<dbReference type="Proteomes" id="UP001468798">
    <property type="component" value="Unassembled WGS sequence"/>
</dbReference>
<evidence type="ECO:0000313" key="2">
    <source>
        <dbReference type="Proteomes" id="UP001468798"/>
    </source>
</evidence>
<comment type="caution">
    <text evidence="1">The sequence shown here is derived from an EMBL/GenBank/DDBJ whole genome shotgun (WGS) entry which is preliminary data.</text>
</comment>
<evidence type="ECO:0000313" key="1">
    <source>
        <dbReference type="EMBL" id="MEM0577383.1"/>
    </source>
</evidence>
<accession>A0ABU9NRW0</accession>
<dbReference type="RefSeq" id="WP_342692285.1">
    <property type="nucleotide sequence ID" value="NZ_JBCGDP010000012.1"/>
</dbReference>
<reference evidence="1 2" key="1">
    <citation type="submission" date="2024-03" db="EMBL/GenBank/DDBJ databases">
        <title>Two novel species of the genus Flavobacterium exhibiting potentially degradation of complex polysaccharides.</title>
        <authorList>
            <person name="Lian X."/>
        </authorList>
    </citation>
    <scope>NUCLEOTIDE SEQUENCE [LARGE SCALE GENOMIC DNA]</scope>
    <source>
        <strain evidence="1 2">N6</strain>
    </source>
</reference>
<keyword evidence="2" id="KW-1185">Reference proteome</keyword>
<dbReference type="PROSITE" id="PS51257">
    <property type="entry name" value="PROKAR_LIPOPROTEIN"/>
    <property type="match status" value="1"/>
</dbReference>
<gene>
    <name evidence="1" type="ORF">WFZ86_12810</name>
</gene>